<evidence type="ECO:0000313" key="3">
    <source>
        <dbReference type="Ensembl" id="ENSEBUP00000002808.1"/>
    </source>
</evidence>
<dbReference type="PANTHER" id="PTHR13287">
    <property type="entry name" value="ADIPOSE-SECRETED SIGNALING PROTEIN"/>
    <property type="match status" value="1"/>
</dbReference>
<reference evidence="3" key="2">
    <citation type="submission" date="2025-09" db="UniProtKB">
        <authorList>
            <consortium name="Ensembl"/>
        </authorList>
    </citation>
    <scope>IDENTIFICATION</scope>
</reference>
<name>A0A8C4N636_EPTBU</name>
<dbReference type="Pfam" id="PF15006">
    <property type="entry name" value="DUF4517"/>
    <property type="match status" value="1"/>
</dbReference>
<comment type="similarity">
    <text evidence="1">Belongs to the ADISSP family.</text>
</comment>
<organism evidence="3 4">
    <name type="scientific">Eptatretus burgeri</name>
    <name type="common">Inshore hagfish</name>
    <dbReference type="NCBI Taxonomy" id="7764"/>
    <lineage>
        <taxon>Eukaryota</taxon>
        <taxon>Metazoa</taxon>
        <taxon>Chordata</taxon>
        <taxon>Craniata</taxon>
        <taxon>Vertebrata</taxon>
        <taxon>Cyclostomata</taxon>
        <taxon>Myxini</taxon>
        <taxon>Myxiniformes</taxon>
        <taxon>Myxinidae</taxon>
        <taxon>Eptatretinae</taxon>
        <taxon>Eptatretus</taxon>
    </lineage>
</organism>
<accession>A0A8C4N636</accession>
<dbReference type="GeneTree" id="ENSGT00390000008711"/>
<dbReference type="PANTHER" id="PTHR13287:SF2">
    <property type="entry name" value="ADIPOSE-SECRETED SIGNALING PROTEIN"/>
    <property type="match status" value="1"/>
</dbReference>
<keyword evidence="4" id="KW-1185">Reference proteome</keyword>
<protein>
    <recommendedName>
        <fullName evidence="2">Adipose-secreted signaling protein</fullName>
    </recommendedName>
</protein>
<dbReference type="AlphaFoldDB" id="A0A8C4N636"/>
<proteinExistence type="inferred from homology"/>
<evidence type="ECO:0000256" key="2">
    <source>
        <dbReference type="ARBA" id="ARBA00035300"/>
    </source>
</evidence>
<dbReference type="Ensembl" id="ENSEBUT00000003170.1">
    <property type="protein sequence ID" value="ENSEBUP00000002808.1"/>
    <property type="gene ID" value="ENSEBUG00000002105.1"/>
</dbReference>
<sequence length="120" mass="13293">TLPTRLKRKCCCLGTFYRPSLPCPSRCLPFPSYHSDNEGFSVSCPAGHVLCCLYTAHKEGVLQEDVIISNNTDDEVCVKVSLHARVMGRLQGTPMLLDGVRCVGVLAEYDSEQSDWHGFD</sequence>
<evidence type="ECO:0000256" key="1">
    <source>
        <dbReference type="ARBA" id="ARBA00035018"/>
    </source>
</evidence>
<dbReference type="InterPro" id="IPR026794">
    <property type="entry name" value="ADISSP"/>
</dbReference>
<evidence type="ECO:0000313" key="4">
    <source>
        <dbReference type="Proteomes" id="UP000694388"/>
    </source>
</evidence>
<reference evidence="3" key="1">
    <citation type="submission" date="2025-08" db="UniProtKB">
        <authorList>
            <consortium name="Ensembl"/>
        </authorList>
    </citation>
    <scope>IDENTIFICATION</scope>
</reference>
<dbReference type="Proteomes" id="UP000694388">
    <property type="component" value="Unplaced"/>
</dbReference>